<organism evidence="2">
    <name type="scientific">Arundo donax</name>
    <name type="common">Giant reed</name>
    <name type="synonym">Donax arundinaceus</name>
    <dbReference type="NCBI Taxonomy" id="35708"/>
    <lineage>
        <taxon>Eukaryota</taxon>
        <taxon>Viridiplantae</taxon>
        <taxon>Streptophyta</taxon>
        <taxon>Embryophyta</taxon>
        <taxon>Tracheophyta</taxon>
        <taxon>Spermatophyta</taxon>
        <taxon>Magnoliopsida</taxon>
        <taxon>Liliopsida</taxon>
        <taxon>Poales</taxon>
        <taxon>Poaceae</taxon>
        <taxon>PACMAD clade</taxon>
        <taxon>Arundinoideae</taxon>
        <taxon>Arundineae</taxon>
        <taxon>Arundo</taxon>
    </lineage>
</organism>
<sequence length="82" mass="9046">MSYYSCDTIDDTTSNYCTIESLYPTEFLNTIHVSGLPNHHLQLKVGVPIVLLRNLDPSKGLCNGTRLIVTQLSVGGRESPHT</sequence>
<protein>
    <recommendedName>
        <fullName evidence="1">DNA helicase Pif1-like 2B domain-containing protein</fullName>
    </recommendedName>
</protein>
<reference evidence="2" key="1">
    <citation type="submission" date="2014-09" db="EMBL/GenBank/DDBJ databases">
        <authorList>
            <person name="Magalhaes I.L.F."/>
            <person name="Oliveira U."/>
            <person name="Santos F.R."/>
            <person name="Vidigal T.H.D.A."/>
            <person name="Brescovit A.D."/>
            <person name="Santos A.J."/>
        </authorList>
    </citation>
    <scope>NUCLEOTIDE SEQUENCE</scope>
    <source>
        <tissue evidence="2">Shoot tissue taken approximately 20 cm above the soil surface</tissue>
    </source>
</reference>
<dbReference type="AlphaFoldDB" id="A0A0A9D642"/>
<feature type="domain" description="DNA helicase Pif1-like 2B" evidence="1">
    <location>
        <begin position="26"/>
        <end position="72"/>
    </location>
</feature>
<evidence type="ECO:0000259" key="1">
    <source>
        <dbReference type="Pfam" id="PF21530"/>
    </source>
</evidence>
<dbReference type="InterPro" id="IPR049163">
    <property type="entry name" value="Pif1-like_2B_dom"/>
</dbReference>
<dbReference type="PANTHER" id="PTHR10492:SF57">
    <property type="entry name" value="ATP-DEPENDENT DNA HELICASE"/>
    <property type="match status" value="1"/>
</dbReference>
<evidence type="ECO:0000313" key="2">
    <source>
        <dbReference type="EMBL" id="JAD81090.1"/>
    </source>
</evidence>
<reference evidence="2" key="2">
    <citation type="journal article" date="2015" name="Data Brief">
        <title>Shoot transcriptome of the giant reed, Arundo donax.</title>
        <authorList>
            <person name="Barrero R.A."/>
            <person name="Guerrero F.D."/>
            <person name="Moolhuijzen P."/>
            <person name="Goolsby J.A."/>
            <person name="Tidwell J."/>
            <person name="Bellgard S.E."/>
            <person name="Bellgard M.I."/>
        </authorList>
    </citation>
    <scope>NUCLEOTIDE SEQUENCE</scope>
    <source>
        <tissue evidence="2">Shoot tissue taken approximately 20 cm above the soil surface</tissue>
    </source>
</reference>
<dbReference type="EMBL" id="GBRH01216805">
    <property type="protein sequence ID" value="JAD81090.1"/>
    <property type="molecule type" value="Transcribed_RNA"/>
</dbReference>
<proteinExistence type="predicted"/>
<dbReference type="Pfam" id="PF21530">
    <property type="entry name" value="Pif1_2B_dom"/>
    <property type="match status" value="1"/>
</dbReference>
<dbReference type="PANTHER" id="PTHR10492">
    <property type="match status" value="1"/>
</dbReference>
<accession>A0A0A9D642</accession>
<name>A0A0A9D642_ARUDO</name>